<evidence type="ECO:0000313" key="2">
    <source>
        <dbReference type="EMBL" id="KAL2493582.1"/>
    </source>
</evidence>
<sequence length="165" mass="18278">MDGIRRCCAYIYPHNFSLLPFIYFFFLELQNSTAFINGQLLLLQIPVFKIAGSEGNDGKVTLHPQLPISSTASVPVATVPLVPEAAIDVKEKEIVTDEGEKLVQKRDVRNEGNVIDSRKTKRGQVTPPSPETGESTQSPRGTMWTSTLAPYGWTKRINIRSLGMS</sequence>
<organism evidence="2 3">
    <name type="scientific">Forsythia ovata</name>
    <dbReference type="NCBI Taxonomy" id="205694"/>
    <lineage>
        <taxon>Eukaryota</taxon>
        <taxon>Viridiplantae</taxon>
        <taxon>Streptophyta</taxon>
        <taxon>Embryophyta</taxon>
        <taxon>Tracheophyta</taxon>
        <taxon>Spermatophyta</taxon>
        <taxon>Magnoliopsida</taxon>
        <taxon>eudicotyledons</taxon>
        <taxon>Gunneridae</taxon>
        <taxon>Pentapetalae</taxon>
        <taxon>asterids</taxon>
        <taxon>lamiids</taxon>
        <taxon>Lamiales</taxon>
        <taxon>Oleaceae</taxon>
        <taxon>Forsythieae</taxon>
        <taxon>Forsythia</taxon>
    </lineage>
</organism>
<reference evidence="3" key="1">
    <citation type="submission" date="2024-07" db="EMBL/GenBank/DDBJ databases">
        <title>Two chromosome-level genome assemblies of Korean endemic species Abeliophyllum distichum and Forsythia ovata (Oleaceae).</title>
        <authorList>
            <person name="Jang H."/>
        </authorList>
    </citation>
    <scope>NUCLEOTIDE SEQUENCE [LARGE SCALE GENOMIC DNA]</scope>
</reference>
<evidence type="ECO:0000256" key="1">
    <source>
        <dbReference type="SAM" id="MobiDB-lite"/>
    </source>
</evidence>
<proteinExistence type="predicted"/>
<feature type="region of interest" description="Disordered" evidence="1">
    <location>
        <begin position="105"/>
        <end position="147"/>
    </location>
</feature>
<name>A0ABD1S127_9LAMI</name>
<dbReference type="EMBL" id="JBFOLJ010000011">
    <property type="protein sequence ID" value="KAL2493582.1"/>
    <property type="molecule type" value="Genomic_DNA"/>
</dbReference>
<evidence type="ECO:0000313" key="3">
    <source>
        <dbReference type="Proteomes" id="UP001604277"/>
    </source>
</evidence>
<comment type="caution">
    <text evidence="2">The sequence shown here is derived from an EMBL/GenBank/DDBJ whole genome shotgun (WGS) entry which is preliminary data.</text>
</comment>
<feature type="compositionally biased region" description="Polar residues" evidence="1">
    <location>
        <begin position="132"/>
        <end position="147"/>
    </location>
</feature>
<accession>A0ABD1S127</accession>
<protein>
    <submittedName>
        <fullName evidence="2">Uncharacterized protein</fullName>
    </submittedName>
</protein>
<keyword evidence="3" id="KW-1185">Reference proteome</keyword>
<gene>
    <name evidence="2" type="ORF">Fot_37339</name>
</gene>
<dbReference type="Proteomes" id="UP001604277">
    <property type="component" value="Unassembled WGS sequence"/>
</dbReference>
<dbReference type="AlphaFoldDB" id="A0ABD1S127"/>